<evidence type="ECO:0000313" key="3">
    <source>
        <dbReference type="EMBL" id="OTI63238.1"/>
    </source>
</evidence>
<dbReference type="EMBL" id="NFFZ01000004">
    <property type="protein sequence ID" value="OTI63238.1"/>
    <property type="molecule type" value="Genomic_DNA"/>
</dbReference>
<accession>A0A241XT27</accession>
<reference evidence="3 4" key="1">
    <citation type="submission" date="2017-05" db="EMBL/GenBank/DDBJ databases">
        <authorList>
            <person name="Song R."/>
            <person name="Chenine A.L."/>
            <person name="Ruprecht R.M."/>
        </authorList>
    </citation>
    <scope>NUCLEOTIDE SEQUENCE [LARGE SCALE GENOMIC DNA]</scope>
    <source>
        <strain evidence="3 4">S567_C10_BS</strain>
    </source>
</reference>
<dbReference type="AlphaFoldDB" id="A0A241XT27"/>
<keyword evidence="1" id="KW-0812">Transmembrane</keyword>
<keyword evidence="2" id="KW-0732">Signal</keyword>
<dbReference type="Proteomes" id="UP000194857">
    <property type="component" value="Unassembled WGS sequence"/>
</dbReference>
<evidence type="ECO:0000256" key="2">
    <source>
        <dbReference type="SAM" id="SignalP"/>
    </source>
</evidence>
<feature type="chain" id="PRO_5011295592" evidence="2">
    <location>
        <begin position="21"/>
        <end position="86"/>
    </location>
</feature>
<comment type="caution">
    <text evidence="3">The sequence shown here is derived from an EMBL/GenBank/DDBJ whole genome shotgun (WGS) entry which is preliminary data.</text>
</comment>
<keyword evidence="1" id="KW-1133">Transmembrane helix</keyword>
<gene>
    <name evidence="3" type="ORF">CAZ10_10430</name>
</gene>
<evidence type="ECO:0000256" key="1">
    <source>
        <dbReference type="SAM" id="Phobius"/>
    </source>
</evidence>
<sequence length="86" mass="8816">MKILTSALIFFGTAVAFALAASFVAITPSTRAMAFMAGALVGIGLVAIDHNHTVGSAASEAADSPRERLLPGLLRSLKVIFVGTKS</sequence>
<name>A0A241XT27_PSEAI</name>
<feature type="signal peptide" evidence="2">
    <location>
        <begin position="1"/>
        <end position="20"/>
    </location>
</feature>
<evidence type="ECO:0000313" key="4">
    <source>
        <dbReference type="Proteomes" id="UP000194857"/>
    </source>
</evidence>
<protein>
    <submittedName>
        <fullName evidence="3">Uncharacterized protein</fullName>
    </submittedName>
</protein>
<feature type="transmembrane region" description="Helical" evidence="1">
    <location>
        <begin position="30"/>
        <end position="48"/>
    </location>
</feature>
<keyword evidence="1" id="KW-0472">Membrane</keyword>
<proteinExistence type="predicted"/>
<dbReference type="RefSeq" id="WP_065327456.1">
    <property type="nucleotide sequence ID" value="NZ_NFFZ01000004.1"/>
</dbReference>
<organism evidence="3 4">
    <name type="scientific">Pseudomonas aeruginosa</name>
    <dbReference type="NCBI Taxonomy" id="287"/>
    <lineage>
        <taxon>Bacteria</taxon>
        <taxon>Pseudomonadati</taxon>
        <taxon>Pseudomonadota</taxon>
        <taxon>Gammaproteobacteria</taxon>
        <taxon>Pseudomonadales</taxon>
        <taxon>Pseudomonadaceae</taxon>
        <taxon>Pseudomonas</taxon>
    </lineage>
</organism>